<evidence type="ECO:0000256" key="7">
    <source>
        <dbReference type="ARBA" id="ARBA00023237"/>
    </source>
</evidence>
<dbReference type="PANTHER" id="PTHR30069">
    <property type="entry name" value="TONB-DEPENDENT OUTER MEMBRANE RECEPTOR"/>
    <property type="match status" value="1"/>
</dbReference>
<dbReference type="PANTHER" id="PTHR30069:SF29">
    <property type="entry name" value="HEMOGLOBIN AND HEMOGLOBIN-HAPTOGLOBIN-BINDING PROTEIN 1-RELATED"/>
    <property type="match status" value="1"/>
</dbReference>
<evidence type="ECO:0000259" key="8">
    <source>
        <dbReference type="Pfam" id="PF07715"/>
    </source>
</evidence>
<gene>
    <name evidence="9" type="ORF">FOF46_03650</name>
</gene>
<dbReference type="InterPro" id="IPR036942">
    <property type="entry name" value="Beta-barrel_TonB_sf"/>
</dbReference>
<dbReference type="EMBL" id="VLNR01000005">
    <property type="protein sequence ID" value="TSE10687.1"/>
    <property type="molecule type" value="Genomic_DNA"/>
</dbReference>
<keyword evidence="3" id="KW-1134">Transmembrane beta strand</keyword>
<keyword evidence="9" id="KW-0675">Receptor</keyword>
<name>A0A554VQ81_9FLAO</name>
<accession>A0A554VQ81</accession>
<comment type="caution">
    <text evidence="9">The sequence shown here is derived from an EMBL/GenBank/DDBJ whole genome shotgun (WGS) entry which is preliminary data.</text>
</comment>
<feature type="domain" description="TonB-dependent receptor plug" evidence="8">
    <location>
        <begin position="198"/>
        <end position="275"/>
    </location>
</feature>
<keyword evidence="2" id="KW-0813">Transport</keyword>
<dbReference type="SUPFAM" id="SSF56935">
    <property type="entry name" value="Porins"/>
    <property type="match status" value="1"/>
</dbReference>
<evidence type="ECO:0000256" key="2">
    <source>
        <dbReference type="ARBA" id="ARBA00022448"/>
    </source>
</evidence>
<dbReference type="GO" id="GO:0009279">
    <property type="term" value="C:cell outer membrane"/>
    <property type="evidence" value="ECO:0007669"/>
    <property type="project" value="UniProtKB-SubCell"/>
</dbReference>
<organism evidence="9 10">
    <name type="scientific">Aquimarina algiphila</name>
    <dbReference type="NCBI Taxonomy" id="2047982"/>
    <lineage>
        <taxon>Bacteria</taxon>
        <taxon>Pseudomonadati</taxon>
        <taxon>Bacteroidota</taxon>
        <taxon>Flavobacteriia</taxon>
        <taxon>Flavobacteriales</taxon>
        <taxon>Flavobacteriaceae</taxon>
        <taxon>Aquimarina</taxon>
    </lineage>
</organism>
<keyword evidence="4" id="KW-0812">Transmembrane</keyword>
<dbReference type="InterPro" id="IPR039426">
    <property type="entry name" value="TonB-dep_rcpt-like"/>
</dbReference>
<evidence type="ECO:0000256" key="5">
    <source>
        <dbReference type="ARBA" id="ARBA00022729"/>
    </source>
</evidence>
<dbReference type="RefSeq" id="WP_208746745.1">
    <property type="nucleotide sequence ID" value="NZ_CANMIK010000006.1"/>
</dbReference>
<dbReference type="AlphaFoldDB" id="A0A554VQ81"/>
<keyword evidence="7" id="KW-0998">Cell outer membrane</keyword>
<dbReference type="Pfam" id="PF07715">
    <property type="entry name" value="Plug"/>
    <property type="match status" value="1"/>
</dbReference>
<dbReference type="InterPro" id="IPR012910">
    <property type="entry name" value="Plug_dom"/>
</dbReference>
<dbReference type="Proteomes" id="UP000318833">
    <property type="component" value="Unassembled WGS sequence"/>
</dbReference>
<proteinExistence type="predicted"/>
<evidence type="ECO:0000256" key="1">
    <source>
        <dbReference type="ARBA" id="ARBA00004571"/>
    </source>
</evidence>
<keyword evidence="5" id="KW-0732">Signal</keyword>
<dbReference type="GO" id="GO:0015344">
    <property type="term" value="F:siderophore uptake transmembrane transporter activity"/>
    <property type="evidence" value="ECO:0007669"/>
    <property type="project" value="TreeGrafter"/>
</dbReference>
<reference evidence="9 10" key="1">
    <citation type="submission" date="2019-07" db="EMBL/GenBank/DDBJ databases">
        <title>The draft genome sequence of Aquimarina algiphila M91.</title>
        <authorList>
            <person name="Meng X."/>
        </authorList>
    </citation>
    <scope>NUCLEOTIDE SEQUENCE [LARGE SCALE GENOMIC DNA]</scope>
    <source>
        <strain evidence="9 10">M91</strain>
    </source>
</reference>
<sequence>MSYSQNSNDKILLVDIISDLENRFEYKFTYADDTIEDIYVSKPKRNISIEQILEFLKKETSLKFSKLANNFISINKKNVSFVICGKLEDKRTGLPLESATIQGKKNSSISKEDGSFELEISNPRETILIGHLGYRTIYRLADSFRPNECAPIFMNPKIETLSEVILNDYITKGIDKSADGSLQIDYNNFDILPGLIETDVLQTVQALPGIHSADETVSNINIRGGTHDQNLILWDGIKMYQSGHFFGLISAFNPRLTKKAVLLKNGTNAEYTDGVSGTIIMNTDENVNDDFNMSVGLNMINADAFMDIPIGKKSSLQIAGRKSISDVVESPTYEEYFKRISQDSELTPENENIIFDFYDVGLRWNYNISDNDNLRVNFLAINNELVFTENINTNTIEESRQSSLMQNSFAGGVWYERSWSETFKSVLQVYETDYLLKAVNANFQDGQRFLQENIVSETGAKLKTYYDFNEAITLLNGYQFIETGVSTLNDIDEPPFRIKENRVIRTHSTFSQLYYKSKSTKVNVGVRYNFNEKFDSHIIEPRLSFNQKFLKYFNVEVLGEFKHQNISQLINEQNDFLGIEKRKWILSEEEEIPIIKSKQASLGLYYNRKGLLMSIEGYYKTVEGIKAKGQRFRNEFELEDAIGEYTVIGVDFLINKRFNDINTWMSYSHAQNNYIFTAFSDEEFPNNIDIRHSLAVGASYTINNLKISTGVNWNSGLPTTKPIADNPISGDDINFEKINSSRLDEYLRLDISATYDFKIAKGVLAHTGVSVWNLTNSQNVINKYYRIDQNNALQEENEFPLGLTPNVTFRVSF</sequence>
<evidence type="ECO:0000313" key="9">
    <source>
        <dbReference type="EMBL" id="TSE10687.1"/>
    </source>
</evidence>
<keyword evidence="6" id="KW-0472">Membrane</keyword>
<dbReference type="GO" id="GO:0044718">
    <property type="term" value="P:siderophore transmembrane transport"/>
    <property type="evidence" value="ECO:0007669"/>
    <property type="project" value="TreeGrafter"/>
</dbReference>
<evidence type="ECO:0000256" key="4">
    <source>
        <dbReference type="ARBA" id="ARBA00022692"/>
    </source>
</evidence>
<dbReference type="InterPro" id="IPR008969">
    <property type="entry name" value="CarboxyPept-like_regulatory"/>
</dbReference>
<dbReference type="SUPFAM" id="SSF49464">
    <property type="entry name" value="Carboxypeptidase regulatory domain-like"/>
    <property type="match status" value="1"/>
</dbReference>
<comment type="subcellular location">
    <subcellularLocation>
        <location evidence="1">Cell outer membrane</location>
        <topology evidence="1">Multi-pass membrane protein</topology>
    </subcellularLocation>
</comment>
<dbReference type="Gene3D" id="2.170.130.10">
    <property type="entry name" value="TonB-dependent receptor, plug domain"/>
    <property type="match status" value="1"/>
</dbReference>
<evidence type="ECO:0000313" key="10">
    <source>
        <dbReference type="Proteomes" id="UP000318833"/>
    </source>
</evidence>
<dbReference type="InterPro" id="IPR037066">
    <property type="entry name" value="Plug_dom_sf"/>
</dbReference>
<protein>
    <submittedName>
        <fullName evidence="9">TonB-dependent receptor</fullName>
    </submittedName>
</protein>
<dbReference type="Gene3D" id="2.40.170.20">
    <property type="entry name" value="TonB-dependent receptor, beta-barrel domain"/>
    <property type="match status" value="1"/>
</dbReference>
<evidence type="ECO:0000256" key="3">
    <source>
        <dbReference type="ARBA" id="ARBA00022452"/>
    </source>
</evidence>
<keyword evidence="10" id="KW-1185">Reference proteome</keyword>
<evidence type="ECO:0000256" key="6">
    <source>
        <dbReference type="ARBA" id="ARBA00023136"/>
    </source>
</evidence>